<name>A0A085GHJ5_EWIA3</name>
<protein>
    <submittedName>
        <fullName evidence="4">Lipase</fullName>
        <ecNumber evidence="4">3.-.-.-</ecNumber>
    </submittedName>
</protein>
<keyword evidence="1 4" id="KW-0378">Hydrolase</keyword>
<proteinExistence type="predicted"/>
<evidence type="ECO:0000256" key="1">
    <source>
        <dbReference type="ARBA" id="ARBA00022801"/>
    </source>
</evidence>
<feature type="chain" id="PRO_5001791177" evidence="2">
    <location>
        <begin position="23"/>
        <end position="335"/>
    </location>
</feature>
<dbReference type="Proteomes" id="UP000028640">
    <property type="component" value="Unassembled WGS sequence"/>
</dbReference>
<dbReference type="OrthoDB" id="9806180at2"/>
<dbReference type="STRING" id="910964.GEAM_1260"/>
<accession>A0A085GHJ5</accession>
<dbReference type="SUPFAM" id="SSF53474">
    <property type="entry name" value="alpha/beta-Hydrolases"/>
    <property type="match status" value="1"/>
</dbReference>
<feature type="domain" description="Alpha/beta hydrolase fold-3" evidence="3">
    <location>
        <begin position="100"/>
        <end position="308"/>
    </location>
</feature>
<dbReference type="InterPro" id="IPR050300">
    <property type="entry name" value="GDXG_lipolytic_enzyme"/>
</dbReference>
<reference evidence="4 5" key="1">
    <citation type="submission" date="2014-05" db="EMBL/GenBank/DDBJ databases">
        <title>ATOL: Assembling a taxonomically balanced genome-scale reconstruction of the evolutionary history of the Enterobacteriaceae.</title>
        <authorList>
            <person name="Plunkett G.III."/>
            <person name="Neeno-Eckwall E.C."/>
            <person name="Glasner J.D."/>
            <person name="Perna N.T."/>
        </authorList>
    </citation>
    <scope>NUCLEOTIDE SEQUENCE [LARGE SCALE GENOMIC DNA]</scope>
    <source>
        <strain evidence="4 5">ATCC 33852</strain>
    </source>
</reference>
<dbReference type="EMBL" id="JMPJ01000038">
    <property type="protein sequence ID" value="KFC83190.1"/>
    <property type="molecule type" value="Genomic_DNA"/>
</dbReference>
<dbReference type="Gene3D" id="3.40.50.1820">
    <property type="entry name" value="alpha/beta hydrolase"/>
    <property type="match status" value="1"/>
</dbReference>
<evidence type="ECO:0000313" key="4">
    <source>
        <dbReference type="EMBL" id="KFC83190.1"/>
    </source>
</evidence>
<evidence type="ECO:0000256" key="2">
    <source>
        <dbReference type="SAM" id="SignalP"/>
    </source>
</evidence>
<dbReference type="InterPro" id="IPR013094">
    <property type="entry name" value="AB_hydrolase_3"/>
</dbReference>
<dbReference type="RefSeq" id="WP_034789601.1">
    <property type="nucleotide sequence ID" value="NZ_JMPJ01000038.1"/>
</dbReference>
<dbReference type="eggNOG" id="COG0657">
    <property type="taxonomic scope" value="Bacteria"/>
</dbReference>
<dbReference type="AlphaFoldDB" id="A0A085GHJ5"/>
<dbReference type="Pfam" id="PF07859">
    <property type="entry name" value="Abhydrolase_3"/>
    <property type="match status" value="1"/>
</dbReference>
<feature type="signal peptide" evidence="2">
    <location>
        <begin position="1"/>
        <end position="22"/>
    </location>
</feature>
<gene>
    <name evidence="4" type="ORF">GEAM_1260</name>
</gene>
<dbReference type="PANTHER" id="PTHR48081">
    <property type="entry name" value="AB HYDROLASE SUPERFAMILY PROTEIN C4A8.06C"/>
    <property type="match status" value="1"/>
</dbReference>
<evidence type="ECO:0000259" key="3">
    <source>
        <dbReference type="Pfam" id="PF07859"/>
    </source>
</evidence>
<dbReference type="PANTHER" id="PTHR48081:SF8">
    <property type="entry name" value="ALPHA_BETA HYDROLASE FOLD-3 DOMAIN-CONTAINING PROTEIN-RELATED"/>
    <property type="match status" value="1"/>
</dbReference>
<dbReference type="InterPro" id="IPR029058">
    <property type="entry name" value="AB_hydrolase_fold"/>
</dbReference>
<dbReference type="GO" id="GO:0016787">
    <property type="term" value="F:hydrolase activity"/>
    <property type="evidence" value="ECO:0007669"/>
    <property type="project" value="UniProtKB-KW"/>
</dbReference>
<keyword evidence="5" id="KW-1185">Reference proteome</keyword>
<evidence type="ECO:0000313" key="5">
    <source>
        <dbReference type="Proteomes" id="UP000028640"/>
    </source>
</evidence>
<dbReference type="EC" id="3.-.-.-" evidence="4"/>
<keyword evidence="2" id="KW-0732">Signal</keyword>
<organism evidence="4 5">
    <name type="scientific">Ewingella americana (strain ATCC 33852 / DSM 4580 / CCUG 14506 / JCM 5911 / LMG 7869 / NCTC 12157 / CDC 1468-78)</name>
    <dbReference type="NCBI Taxonomy" id="910964"/>
    <lineage>
        <taxon>Bacteria</taxon>
        <taxon>Pseudomonadati</taxon>
        <taxon>Pseudomonadota</taxon>
        <taxon>Gammaproteobacteria</taxon>
        <taxon>Enterobacterales</taxon>
        <taxon>Yersiniaceae</taxon>
        <taxon>Ewingella</taxon>
    </lineage>
</organism>
<comment type="caution">
    <text evidence="4">The sequence shown here is derived from an EMBL/GenBank/DDBJ whole genome shotgun (WGS) entry which is preliminary data.</text>
</comment>
<dbReference type="GeneID" id="78379600"/>
<sequence length="335" mass="36783">MKRKITAASTLALSMLSASAFAAPVLEPTTQAFLDSLAGSTPIYKMTPANARKVLEGAQAKPDHLLNVDIEDKVLPIGPKGKTNIRVIRPQGFNQKLPVIVYFHGAGWVMGDKNTHDRLVRELAVGSKATLVFVDYSRSPENHYPVAIEEDYAVTKYIADHADEFNVDASRLAVAGDSVGGNMAAVVTLLAKERKTPAIKAQLLFYPVTSANFDNGSYREFAQGPWLTRDGMKWFWDQYEPNVAKREDIYHSPLNATIEQLKGLPQAMVITDENDVLRDEGEAYARKLTQAGVRVTATRYVGTIHDFVLLNALSQTPATRGAISEATTFLSESLK</sequence>